<accession>A0A0A9C0F9</accession>
<protein>
    <submittedName>
        <fullName evidence="1">Uncharacterized protein</fullName>
    </submittedName>
</protein>
<dbReference type="EMBL" id="GBRH01232893">
    <property type="protein sequence ID" value="JAD65002.1"/>
    <property type="molecule type" value="Transcribed_RNA"/>
</dbReference>
<reference evidence="1" key="1">
    <citation type="submission" date="2014-09" db="EMBL/GenBank/DDBJ databases">
        <authorList>
            <person name="Magalhaes I.L.F."/>
            <person name="Oliveira U."/>
            <person name="Santos F.R."/>
            <person name="Vidigal T.H.D.A."/>
            <person name="Brescovit A.D."/>
            <person name="Santos A.J."/>
        </authorList>
    </citation>
    <scope>NUCLEOTIDE SEQUENCE</scope>
    <source>
        <tissue evidence="1">Shoot tissue taken approximately 20 cm above the soil surface</tissue>
    </source>
</reference>
<dbReference type="AlphaFoldDB" id="A0A0A9C0F9"/>
<name>A0A0A9C0F9_ARUDO</name>
<sequence>MASSKVCNFLCRCSMPHIKLNSE</sequence>
<evidence type="ECO:0000313" key="1">
    <source>
        <dbReference type="EMBL" id="JAD65002.1"/>
    </source>
</evidence>
<proteinExistence type="predicted"/>
<reference evidence="1" key="2">
    <citation type="journal article" date="2015" name="Data Brief">
        <title>Shoot transcriptome of the giant reed, Arundo donax.</title>
        <authorList>
            <person name="Barrero R.A."/>
            <person name="Guerrero F.D."/>
            <person name="Moolhuijzen P."/>
            <person name="Goolsby J.A."/>
            <person name="Tidwell J."/>
            <person name="Bellgard S.E."/>
            <person name="Bellgard M.I."/>
        </authorList>
    </citation>
    <scope>NUCLEOTIDE SEQUENCE</scope>
    <source>
        <tissue evidence="1">Shoot tissue taken approximately 20 cm above the soil surface</tissue>
    </source>
</reference>
<organism evidence="1">
    <name type="scientific">Arundo donax</name>
    <name type="common">Giant reed</name>
    <name type="synonym">Donax arundinaceus</name>
    <dbReference type="NCBI Taxonomy" id="35708"/>
    <lineage>
        <taxon>Eukaryota</taxon>
        <taxon>Viridiplantae</taxon>
        <taxon>Streptophyta</taxon>
        <taxon>Embryophyta</taxon>
        <taxon>Tracheophyta</taxon>
        <taxon>Spermatophyta</taxon>
        <taxon>Magnoliopsida</taxon>
        <taxon>Liliopsida</taxon>
        <taxon>Poales</taxon>
        <taxon>Poaceae</taxon>
        <taxon>PACMAD clade</taxon>
        <taxon>Arundinoideae</taxon>
        <taxon>Arundineae</taxon>
        <taxon>Arundo</taxon>
    </lineage>
</organism>